<dbReference type="Proteomes" id="UP000487649">
    <property type="component" value="Unassembled WGS sequence"/>
</dbReference>
<dbReference type="NCBIfam" id="TIGR01909">
    <property type="entry name" value="C_GCAxxG_C_C"/>
    <property type="match status" value="1"/>
</dbReference>
<evidence type="ECO:0000313" key="2">
    <source>
        <dbReference type="Proteomes" id="UP000487649"/>
    </source>
</evidence>
<dbReference type="AlphaFoldDB" id="A0A9X4XBJ6"/>
<dbReference type="Pfam" id="PF09719">
    <property type="entry name" value="C_GCAxxG_C_C"/>
    <property type="match status" value="1"/>
</dbReference>
<accession>A0A9X4XBJ6</accession>
<reference evidence="1 2" key="1">
    <citation type="journal article" date="2019" name="Nat. Med.">
        <title>A library of human gut bacterial isolates paired with longitudinal multiomics data enables mechanistic microbiome research.</title>
        <authorList>
            <person name="Poyet M."/>
            <person name="Groussin M."/>
            <person name="Gibbons S.M."/>
            <person name="Avila-Pacheco J."/>
            <person name="Jiang X."/>
            <person name="Kearney S.M."/>
            <person name="Perrotta A.R."/>
            <person name="Berdy B."/>
            <person name="Zhao S."/>
            <person name="Lieberman T.D."/>
            <person name="Swanson P.K."/>
            <person name="Smith M."/>
            <person name="Roesemann S."/>
            <person name="Alexander J.E."/>
            <person name="Rich S.A."/>
            <person name="Livny J."/>
            <person name="Vlamakis H."/>
            <person name="Clish C."/>
            <person name="Bullock K."/>
            <person name="Deik A."/>
            <person name="Scott J."/>
            <person name="Pierce K.A."/>
            <person name="Xavier R.J."/>
            <person name="Alm E.J."/>
        </authorList>
    </citation>
    <scope>NUCLEOTIDE SEQUENCE [LARGE SCALE GENOMIC DNA]</scope>
    <source>
        <strain evidence="1 2">BIOML-A198</strain>
    </source>
</reference>
<evidence type="ECO:0008006" key="3">
    <source>
        <dbReference type="Google" id="ProtNLM"/>
    </source>
</evidence>
<dbReference type="InterPro" id="IPR010181">
    <property type="entry name" value="CGCAxxGCC_motif"/>
</dbReference>
<dbReference type="EMBL" id="WMQE01000004">
    <property type="protein sequence ID" value="MTK20421.1"/>
    <property type="molecule type" value="Genomic_DNA"/>
</dbReference>
<organism evidence="1 2">
    <name type="scientific">Turicibacter sanguinis</name>
    <dbReference type="NCBI Taxonomy" id="154288"/>
    <lineage>
        <taxon>Bacteria</taxon>
        <taxon>Bacillati</taxon>
        <taxon>Bacillota</taxon>
        <taxon>Erysipelotrichia</taxon>
        <taxon>Erysipelotrichales</taxon>
        <taxon>Turicibacteraceae</taxon>
        <taxon>Turicibacter</taxon>
    </lineage>
</organism>
<comment type="caution">
    <text evidence="1">The sequence shown here is derived from an EMBL/GenBank/DDBJ whole genome shotgun (WGS) entry which is preliminary data.</text>
</comment>
<gene>
    <name evidence="1" type="ORF">GMA92_03070</name>
</gene>
<proteinExistence type="predicted"/>
<protein>
    <recommendedName>
        <fullName evidence="3">C_GCAxxG_C_C family protein</fullName>
    </recommendedName>
</protein>
<evidence type="ECO:0000313" key="1">
    <source>
        <dbReference type="EMBL" id="MTK20421.1"/>
    </source>
</evidence>
<sequence length="139" mass="15543">MDYRVNKAIEKHCKGYNCSQAVLCAYHDLIGLEEEQAFRLAEGFGSGMGGLRDTCGAVTGMFMAASYLASDGDREKNASRKSCYELIHTLGDKFKEKNGSLRCDELLQCEQHKRHEKLCTSYVEDAAQLLEAYIKKTSV</sequence>
<dbReference type="OrthoDB" id="9791535at2"/>
<dbReference type="RefSeq" id="WP_006783475.1">
    <property type="nucleotide sequence ID" value="NZ_CABJBH010000007.1"/>
</dbReference>
<dbReference type="GeneID" id="60059036"/>
<name>A0A9X4XBJ6_9FIRM</name>